<protein>
    <recommendedName>
        <fullName evidence="7">TRAP transporter large permease protein</fullName>
    </recommendedName>
</protein>
<dbReference type="Pfam" id="PF06808">
    <property type="entry name" value="DctM"/>
    <property type="match status" value="1"/>
</dbReference>
<accession>A0A178HXM4</accession>
<dbReference type="Proteomes" id="UP000078389">
    <property type="component" value="Unassembled WGS sequence"/>
</dbReference>
<dbReference type="OrthoDB" id="7824289at2"/>
<evidence type="ECO:0000313" key="10">
    <source>
        <dbReference type="Proteomes" id="UP000078389"/>
    </source>
</evidence>
<dbReference type="STRING" id="1770058.A3840_09580"/>
<keyword evidence="2" id="KW-1003">Cell membrane</keyword>
<keyword evidence="6 7" id="KW-0472">Membrane</keyword>
<keyword evidence="4 7" id="KW-0812">Transmembrane</keyword>
<keyword evidence="5 7" id="KW-1133">Transmembrane helix</keyword>
<proteinExistence type="inferred from homology"/>
<evidence type="ECO:0000256" key="3">
    <source>
        <dbReference type="ARBA" id="ARBA00022519"/>
    </source>
</evidence>
<evidence type="ECO:0000259" key="8">
    <source>
        <dbReference type="Pfam" id="PF06808"/>
    </source>
</evidence>
<evidence type="ECO:0000256" key="7">
    <source>
        <dbReference type="RuleBase" id="RU369079"/>
    </source>
</evidence>
<sequence length="425" mass="45264">MDNLGIVVLVLLALIALNMRLYVAIILAVLCYFLFINQVPINIAIQRVIAPTQNIALLAIPLFILLGTLMSFTGIASRMLKLADLLVGRMTGGMAQANILLSLLMSGMSASNLADAAMTSRMLVPEMVKSGYSKGFSAAVTAASSLVTPIIPPGIALIIYALLANVSVGHMFLAGILPGLLLAGLLMVVTYVVSKKRGYKPTRETWPEPRETGSVLFQAWPAIVLVVAVIGGIRANIFTPTEAGAFAVLFVLFIGFIIYREMRPHHVFDALVETGKTTGSVMLVIMASSALAWVFSLEQVGQSLATTLIGLDLNPIMLLLAMNVMFLALGTVIEGTALMIVLVPILMPTVTAAGIDPVHFGIILIINLSIGTLTPPVGTVMLVVCNITKVKVGEFMRESLGMYLALIVALLLITFIPEISLALVH</sequence>
<feature type="transmembrane region" description="Helical" evidence="7">
    <location>
        <begin position="169"/>
        <end position="194"/>
    </location>
</feature>
<evidence type="ECO:0000313" key="9">
    <source>
        <dbReference type="EMBL" id="OAM77583.1"/>
    </source>
</evidence>
<dbReference type="InterPro" id="IPR010656">
    <property type="entry name" value="DctM"/>
</dbReference>
<feature type="domain" description="TRAP C4-dicarboxylate transport system permease DctM subunit" evidence="8">
    <location>
        <begin position="9"/>
        <end position="419"/>
    </location>
</feature>
<evidence type="ECO:0000256" key="4">
    <source>
        <dbReference type="ARBA" id="ARBA00022692"/>
    </source>
</evidence>
<feature type="transmembrane region" description="Helical" evidence="7">
    <location>
        <begin position="243"/>
        <end position="259"/>
    </location>
</feature>
<organism evidence="9 10">
    <name type="scientific">Devosia elaeis</name>
    <dbReference type="NCBI Taxonomy" id="1770058"/>
    <lineage>
        <taxon>Bacteria</taxon>
        <taxon>Pseudomonadati</taxon>
        <taxon>Pseudomonadota</taxon>
        <taxon>Alphaproteobacteria</taxon>
        <taxon>Hyphomicrobiales</taxon>
        <taxon>Devosiaceae</taxon>
        <taxon>Devosia</taxon>
    </lineage>
</organism>
<comment type="subcellular location">
    <subcellularLocation>
        <location evidence="1 7">Cell inner membrane</location>
        <topology evidence="1 7">Multi-pass membrane protein</topology>
    </subcellularLocation>
</comment>
<dbReference type="PIRSF" id="PIRSF006066">
    <property type="entry name" value="HI0050"/>
    <property type="match status" value="1"/>
</dbReference>
<feature type="transmembrane region" description="Helical" evidence="7">
    <location>
        <begin position="336"/>
        <end position="355"/>
    </location>
</feature>
<feature type="transmembrane region" description="Helical" evidence="7">
    <location>
        <begin position="95"/>
        <end position="114"/>
    </location>
</feature>
<evidence type="ECO:0000256" key="1">
    <source>
        <dbReference type="ARBA" id="ARBA00004429"/>
    </source>
</evidence>
<dbReference type="RefSeq" id="WP_067455432.1">
    <property type="nucleotide sequence ID" value="NZ_LVVY01000081.1"/>
</dbReference>
<evidence type="ECO:0000256" key="2">
    <source>
        <dbReference type="ARBA" id="ARBA00022475"/>
    </source>
</evidence>
<feature type="transmembrane region" description="Helical" evidence="7">
    <location>
        <begin position="55"/>
        <end position="75"/>
    </location>
</feature>
<dbReference type="NCBIfam" id="TIGR00786">
    <property type="entry name" value="dctM"/>
    <property type="match status" value="1"/>
</dbReference>
<keyword evidence="3 7" id="KW-0997">Cell inner membrane</keyword>
<evidence type="ECO:0000256" key="5">
    <source>
        <dbReference type="ARBA" id="ARBA00022989"/>
    </source>
</evidence>
<keyword evidence="10" id="KW-1185">Reference proteome</keyword>
<keyword evidence="7" id="KW-0813">Transport</keyword>
<dbReference type="PANTHER" id="PTHR33362:SF4">
    <property type="entry name" value="2,3-DIKETO-L-GULONATE TRAP TRANSPORTER LARGE PERMEASE PROTEIN YIAN"/>
    <property type="match status" value="1"/>
</dbReference>
<comment type="subunit">
    <text evidence="7">The complex comprises the extracytoplasmic solute receptor protein and the two transmembrane proteins.</text>
</comment>
<dbReference type="EMBL" id="LVVY01000081">
    <property type="protein sequence ID" value="OAM77583.1"/>
    <property type="molecule type" value="Genomic_DNA"/>
</dbReference>
<comment type="similarity">
    <text evidence="7">Belongs to the TRAP transporter large permease family.</text>
</comment>
<comment type="function">
    <text evidence="7">Part of the tripartite ATP-independent periplasmic (TRAP) transport system.</text>
</comment>
<dbReference type="GO" id="GO:0022857">
    <property type="term" value="F:transmembrane transporter activity"/>
    <property type="evidence" value="ECO:0007669"/>
    <property type="project" value="UniProtKB-UniRule"/>
</dbReference>
<feature type="transmembrane region" description="Helical" evidence="7">
    <location>
        <begin position="135"/>
        <end position="163"/>
    </location>
</feature>
<evidence type="ECO:0000256" key="6">
    <source>
        <dbReference type="ARBA" id="ARBA00023136"/>
    </source>
</evidence>
<dbReference type="GO" id="GO:0005886">
    <property type="term" value="C:plasma membrane"/>
    <property type="evidence" value="ECO:0007669"/>
    <property type="project" value="UniProtKB-SubCell"/>
</dbReference>
<feature type="transmembrane region" description="Helical" evidence="7">
    <location>
        <begin position="215"/>
        <end position="237"/>
    </location>
</feature>
<feature type="transmembrane region" description="Helical" evidence="7">
    <location>
        <begin position="308"/>
        <end position="329"/>
    </location>
</feature>
<gene>
    <name evidence="9" type="ORF">A3840_09580</name>
</gene>
<feature type="transmembrane region" description="Helical" evidence="7">
    <location>
        <begin position="361"/>
        <end position="388"/>
    </location>
</feature>
<reference evidence="9 10" key="1">
    <citation type="submission" date="2016-03" db="EMBL/GenBank/DDBJ databases">
        <title>Genome sequencing of Devosia sp. S37.</title>
        <authorList>
            <person name="Mohd Nor M."/>
        </authorList>
    </citation>
    <scope>NUCLEOTIDE SEQUENCE [LARGE SCALE GENOMIC DNA]</scope>
    <source>
        <strain evidence="9 10">S37</strain>
    </source>
</reference>
<name>A0A178HXM4_9HYPH</name>
<dbReference type="AlphaFoldDB" id="A0A178HXM4"/>
<comment type="caution">
    <text evidence="9">The sequence shown here is derived from an EMBL/GenBank/DDBJ whole genome shotgun (WGS) entry which is preliminary data.</text>
</comment>
<feature type="transmembrane region" description="Helical" evidence="7">
    <location>
        <begin position="400"/>
        <end position="424"/>
    </location>
</feature>
<dbReference type="InterPro" id="IPR004681">
    <property type="entry name" value="TRAP_DctM"/>
</dbReference>
<feature type="transmembrane region" description="Helical" evidence="7">
    <location>
        <begin position="6"/>
        <end position="35"/>
    </location>
</feature>
<feature type="transmembrane region" description="Helical" evidence="7">
    <location>
        <begin position="279"/>
        <end position="296"/>
    </location>
</feature>
<dbReference type="PANTHER" id="PTHR33362">
    <property type="entry name" value="SIALIC ACID TRAP TRANSPORTER PERMEASE PROTEIN SIAT-RELATED"/>
    <property type="match status" value="1"/>
</dbReference>